<dbReference type="PANTHER" id="PTHR30126:SF39">
    <property type="entry name" value="HTH-TYPE TRANSCRIPTIONAL REGULATOR CYSL"/>
    <property type="match status" value="1"/>
</dbReference>
<dbReference type="FunFam" id="1.10.10.10:FF:000001">
    <property type="entry name" value="LysR family transcriptional regulator"/>
    <property type="match status" value="1"/>
</dbReference>
<evidence type="ECO:0000256" key="4">
    <source>
        <dbReference type="ARBA" id="ARBA00023163"/>
    </source>
</evidence>
<dbReference type="Pfam" id="PF03466">
    <property type="entry name" value="LysR_substrate"/>
    <property type="match status" value="1"/>
</dbReference>
<dbReference type="GO" id="GO:0000976">
    <property type="term" value="F:transcription cis-regulatory region binding"/>
    <property type="evidence" value="ECO:0007669"/>
    <property type="project" value="TreeGrafter"/>
</dbReference>
<dbReference type="AlphaFoldDB" id="A0A5A5U2M2"/>
<reference evidence="6 7" key="1">
    <citation type="submission" date="2019-04" db="EMBL/GenBank/DDBJ databases">
        <title>A pseudo-fructophilic Leuconostoc citreum strain F192-5 isolated from peel of satsuma mandarin: the first report for isolation and characterization of strain-dependent fructophilic-like characteristics.</title>
        <authorList>
            <person name="Maeno S."/>
            <person name="Tanizawa Y."/>
            <person name="Kajikawa A."/>
            <person name="Kanesaki Y."/>
            <person name="Kubota E."/>
            <person name="Arita M."/>
            <person name="Leon D."/>
            <person name="Endo A."/>
        </authorList>
    </citation>
    <scope>NUCLEOTIDE SEQUENCE [LARGE SCALE GENOMIC DNA]</scope>
    <source>
        <strain evidence="6 7">F192-5</strain>
    </source>
</reference>
<protein>
    <submittedName>
        <fullName evidence="6">LysR family transcriptional regulator</fullName>
    </submittedName>
</protein>
<dbReference type="SUPFAM" id="SSF53850">
    <property type="entry name" value="Periplasmic binding protein-like II"/>
    <property type="match status" value="1"/>
</dbReference>
<dbReference type="SUPFAM" id="SSF46785">
    <property type="entry name" value="Winged helix' DNA-binding domain"/>
    <property type="match status" value="1"/>
</dbReference>
<dbReference type="Gene3D" id="3.40.190.290">
    <property type="match status" value="1"/>
</dbReference>
<dbReference type="InterPro" id="IPR005119">
    <property type="entry name" value="LysR_subst-bd"/>
</dbReference>
<evidence type="ECO:0000313" key="6">
    <source>
        <dbReference type="EMBL" id="GDZ84242.1"/>
    </source>
</evidence>
<gene>
    <name evidence="6" type="ORF">LCIT_14840</name>
</gene>
<sequence length="274" mass="31730">MFKLLQTFVAVYETRSFSKAAAQRFISQPTVSVHIQQLEKELGAQLFHRNGRTEFTPTQNGRLLYQKARHLLDEWQTVTDSVGRDERLNISIGVSQTSATVLLPKLFAQMHSEQLDSVDVTIEMHNSEEILSGVLNHRFDFGMIEKPITHDYILRDEVAVDQLVLAGNLTDQRWLVREKGSGVYHYTQQYFKQNNIVPQHAMTISNNDVIVRMLAQNVGKSIVSIQSLTPDIPYQVLPETFNRSFYMIRLSHENRAEYMKWYNQVVETARQLRD</sequence>
<evidence type="ECO:0000256" key="2">
    <source>
        <dbReference type="ARBA" id="ARBA00023015"/>
    </source>
</evidence>
<dbReference type="PANTHER" id="PTHR30126">
    <property type="entry name" value="HTH-TYPE TRANSCRIPTIONAL REGULATOR"/>
    <property type="match status" value="1"/>
</dbReference>
<evidence type="ECO:0000256" key="3">
    <source>
        <dbReference type="ARBA" id="ARBA00023125"/>
    </source>
</evidence>
<keyword evidence="3" id="KW-0238">DNA-binding</keyword>
<dbReference type="InterPro" id="IPR036388">
    <property type="entry name" value="WH-like_DNA-bd_sf"/>
</dbReference>
<evidence type="ECO:0000259" key="5">
    <source>
        <dbReference type="PROSITE" id="PS50931"/>
    </source>
</evidence>
<evidence type="ECO:0000313" key="7">
    <source>
        <dbReference type="Proteomes" id="UP000323274"/>
    </source>
</evidence>
<dbReference type="Proteomes" id="UP000323274">
    <property type="component" value="Unassembled WGS sequence"/>
</dbReference>
<dbReference type="InterPro" id="IPR000847">
    <property type="entry name" value="LysR_HTH_N"/>
</dbReference>
<comment type="caution">
    <text evidence="6">The sequence shown here is derived from an EMBL/GenBank/DDBJ whole genome shotgun (WGS) entry which is preliminary data.</text>
</comment>
<accession>A0A5A5U2M2</accession>
<evidence type="ECO:0000256" key="1">
    <source>
        <dbReference type="ARBA" id="ARBA00009437"/>
    </source>
</evidence>
<dbReference type="Gene3D" id="1.10.10.10">
    <property type="entry name" value="Winged helix-like DNA-binding domain superfamily/Winged helix DNA-binding domain"/>
    <property type="match status" value="1"/>
</dbReference>
<proteinExistence type="inferred from homology"/>
<dbReference type="PRINTS" id="PR00039">
    <property type="entry name" value="HTHLYSR"/>
</dbReference>
<keyword evidence="4" id="KW-0804">Transcription</keyword>
<dbReference type="Pfam" id="PF00126">
    <property type="entry name" value="HTH_1"/>
    <property type="match status" value="1"/>
</dbReference>
<dbReference type="RefSeq" id="WP_149334590.1">
    <property type="nucleotide sequence ID" value="NZ_BJJW01000009.1"/>
</dbReference>
<keyword evidence="2" id="KW-0805">Transcription regulation</keyword>
<dbReference type="GO" id="GO:0003700">
    <property type="term" value="F:DNA-binding transcription factor activity"/>
    <property type="evidence" value="ECO:0007669"/>
    <property type="project" value="InterPro"/>
</dbReference>
<organism evidence="6 7">
    <name type="scientific">Leuconostoc citreum</name>
    <dbReference type="NCBI Taxonomy" id="33964"/>
    <lineage>
        <taxon>Bacteria</taxon>
        <taxon>Bacillati</taxon>
        <taxon>Bacillota</taxon>
        <taxon>Bacilli</taxon>
        <taxon>Lactobacillales</taxon>
        <taxon>Lactobacillaceae</taxon>
        <taxon>Leuconostoc</taxon>
    </lineage>
</organism>
<dbReference type="EMBL" id="BJJW01000009">
    <property type="protein sequence ID" value="GDZ84242.1"/>
    <property type="molecule type" value="Genomic_DNA"/>
</dbReference>
<dbReference type="InterPro" id="IPR036390">
    <property type="entry name" value="WH_DNA-bd_sf"/>
</dbReference>
<dbReference type="PROSITE" id="PS50931">
    <property type="entry name" value="HTH_LYSR"/>
    <property type="match status" value="1"/>
</dbReference>
<feature type="domain" description="HTH lysR-type" evidence="5">
    <location>
        <begin position="1"/>
        <end position="58"/>
    </location>
</feature>
<name>A0A5A5U2M2_LEUCI</name>
<comment type="similarity">
    <text evidence="1">Belongs to the LysR transcriptional regulatory family.</text>
</comment>